<dbReference type="Gene3D" id="3.10.180.10">
    <property type="entry name" value="2,3-Dihydroxybiphenyl 1,2-Dioxygenase, domain 1"/>
    <property type="match status" value="1"/>
</dbReference>
<evidence type="ECO:0000259" key="1">
    <source>
        <dbReference type="PROSITE" id="PS51819"/>
    </source>
</evidence>
<dbReference type="InterPro" id="IPR037523">
    <property type="entry name" value="VOC_core"/>
</dbReference>
<proteinExistence type="predicted"/>
<evidence type="ECO:0000313" key="2">
    <source>
        <dbReference type="EMBL" id="CUP15994.1"/>
    </source>
</evidence>
<dbReference type="GO" id="GO:0051213">
    <property type="term" value="F:dioxygenase activity"/>
    <property type="evidence" value="ECO:0007669"/>
    <property type="project" value="UniProtKB-KW"/>
</dbReference>
<organism evidence="2 3">
    <name type="scientific">Hungatella hathewayi</name>
    <dbReference type="NCBI Taxonomy" id="154046"/>
    <lineage>
        <taxon>Bacteria</taxon>
        <taxon>Bacillati</taxon>
        <taxon>Bacillota</taxon>
        <taxon>Clostridia</taxon>
        <taxon>Lachnospirales</taxon>
        <taxon>Lachnospiraceae</taxon>
        <taxon>Hungatella</taxon>
    </lineage>
</organism>
<feature type="domain" description="VOC" evidence="1">
    <location>
        <begin position="4"/>
        <end position="139"/>
    </location>
</feature>
<gene>
    <name evidence="2" type="ORF">ERS852407_05156</name>
</gene>
<dbReference type="PROSITE" id="PS51819">
    <property type="entry name" value="VOC"/>
    <property type="match status" value="1"/>
</dbReference>
<keyword evidence="2" id="KW-0223">Dioxygenase</keyword>
<dbReference type="SUPFAM" id="SSF54593">
    <property type="entry name" value="Glyoxalase/Bleomycin resistance protein/Dihydroxybiphenyl dioxygenase"/>
    <property type="match status" value="1"/>
</dbReference>
<dbReference type="Pfam" id="PF00903">
    <property type="entry name" value="Glyoxalase"/>
    <property type="match status" value="1"/>
</dbReference>
<evidence type="ECO:0000313" key="3">
    <source>
        <dbReference type="Proteomes" id="UP000095651"/>
    </source>
</evidence>
<dbReference type="AlphaFoldDB" id="A0A174KUW3"/>
<dbReference type="Proteomes" id="UP000095651">
    <property type="component" value="Unassembled WGS sequence"/>
</dbReference>
<dbReference type="PANTHER" id="PTHR35006">
    <property type="entry name" value="GLYOXALASE FAMILY PROTEIN (AFU_ORTHOLOGUE AFUA_5G14830)"/>
    <property type="match status" value="1"/>
</dbReference>
<name>A0A174KUW3_9FIRM</name>
<dbReference type="InterPro" id="IPR029068">
    <property type="entry name" value="Glyas_Bleomycin-R_OHBP_Dase"/>
</dbReference>
<sequence>MKPKIDHIHVTVADIKRAEAFYDQLLPILGFDLSLKEHDTVPEHEYQIVEYHNQEFSFGIVNQRSQYEGDRVSRRRAGALHHLAFHVDSRAEVDAVFARVSAIPAVIVHPPRCYEEYCTDYYAFFFKDSEGIEYEIVNFARTKYFH</sequence>
<dbReference type="EMBL" id="CYZE01000019">
    <property type="protein sequence ID" value="CUP15994.1"/>
    <property type="molecule type" value="Genomic_DNA"/>
</dbReference>
<dbReference type="InterPro" id="IPR004360">
    <property type="entry name" value="Glyas_Fos-R_dOase_dom"/>
</dbReference>
<protein>
    <submittedName>
        <fullName evidence="2">Glyoxalase/Bleomycin resistance protein/Dioxygenase superfamily</fullName>
    </submittedName>
</protein>
<dbReference type="PANTHER" id="PTHR35006:SF2">
    <property type="entry name" value="GLYOXALASE FAMILY PROTEIN (AFU_ORTHOLOGUE AFUA_5G14830)"/>
    <property type="match status" value="1"/>
</dbReference>
<reference evidence="2 3" key="1">
    <citation type="submission" date="2015-09" db="EMBL/GenBank/DDBJ databases">
        <authorList>
            <consortium name="Pathogen Informatics"/>
        </authorList>
    </citation>
    <scope>NUCLEOTIDE SEQUENCE [LARGE SCALE GENOMIC DNA]</scope>
    <source>
        <strain evidence="2 3">2789STDY5608850</strain>
    </source>
</reference>
<dbReference type="RefSeq" id="WP_055659517.1">
    <property type="nucleotide sequence ID" value="NZ_CABIXC010000019.1"/>
</dbReference>
<accession>A0A174KUW3</accession>
<keyword evidence="2" id="KW-0560">Oxidoreductase</keyword>